<reference evidence="11" key="1">
    <citation type="journal article" date="2020" name="PLoS Negl. Trop. Dis.">
        <title>High-quality nuclear genome for Sarcoptes scabiei-A critical resource for a neglected parasite.</title>
        <authorList>
            <person name="Korhonen P.K."/>
            <person name="Gasser R.B."/>
            <person name="Ma G."/>
            <person name="Wang T."/>
            <person name="Stroehlein A.J."/>
            <person name="Young N.D."/>
            <person name="Ang C.S."/>
            <person name="Fernando D.D."/>
            <person name="Lu H.C."/>
            <person name="Taylor S."/>
            <person name="Reynolds S.L."/>
            <person name="Mofiz E."/>
            <person name="Najaraj S.H."/>
            <person name="Gowda H."/>
            <person name="Madugundu A."/>
            <person name="Renuse S."/>
            <person name="Holt D."/>
            <person name="Pandey A."/>
            <person name="Papenfuss A.T."/>
            <person name="Fischer K."/>
        </authorList>
    </citation>
    <scope>NUCLEOTIDE SEQUENCE [LARGE SCALE GENOMIC DNA]</scope>
</reference>
<feature type="compositionally biased region" description="Basic and acidic residues" evidence="7">
    <location>
        <begin position="628"/>
        <end position="638"/>
    </location>
</feature>
<dbReference type="GO" id="GO:0005524">
    <property type="term" value="F:ATP binding"/>
    <property type="evidence" value="ECO:0007669"/>
    <property type="project" value="UniProtKB-UniRule"/>
</dbReference>
<dbReference type="GO" id="GO:0005737">
    <property type="term" value="C:cytoplasm"/>
    <property type="evidence" value="ECO:0007669"/>
    <property type="project" value="TreeGrafter"/>
</dbReference>
<dbReference type="InterPro" id="IPR011009">
    <property type="entry name" value="Kinase-like_dom_sf"/>
</dbReference>
<name>A0A834R4D4_SARSC</name>
<evidence type="ECO:0000256" key="6">
    <source>
        <dbReference type="PROSITE-ProRule" id="PRU10141"/>
    </source>
</evidence>
<evidence type="ECO:0000256" key="1">
    <source>
        <dbReference type="ARBA" id="ARBA00022527"/>
    </source>
</evidence>
<dbReference type="EMBL" id="WVUK01000062">
    <property type="protein sequence ID" value="KAF7490165.1"/>
    <property type="molecule type" value="Genomic_DNA"/>
</dbReference>
<dbReference type="GO" id="GO:0000226">
    <property type="term" value="P:microtubule cytoskeleton organization"/>
    <property type="evidence" value="ECO:0007669"/>
    <property type="project" value="TreeGrafter"/>
</dbReference>
<reference evidence="10" key="3">
    <citation type="submission" date="2022-06" db="UniProtKB">
        <authorList>
            <consortium name="EnsemblMetazoa"/>
        </authorList>
    </citation>
    <scope>IDENTIFICATION</scope>
</reference>
<keyword evidence="5 6" id="KW-0067">ATP-binding</keyword>
<evidence type="ECO:0000256" key="7">
    <source>
        <dbReference type="SAM" id="MobiDB-lite"/>
    </source>
</evidence>
<dbReference type="Gene3D" id="1.10.510.10">
    <property type="entry name" value="Transferase(Phosphotransferase) domain 1"/>
    <property type="match status" value="1"/>
</dbReference>
<keyword evidence="2" id="KW-0808">Transferase</keyword>
<evidence type="ECO:0000256" key="5">
    <source>
        <dbReference type="ARBA" id="ARBA00022840"/>
    </source>
</evidence>
<evidence type="ECO:0000259" key="8">
    <source>
        <dbReference type="PROSITE" id="PS50011"/>
    </source>
</evidence>
<reference evidence="9" key="2">
    <citation type="submission" date="2020-01" db="EMBL/GenBank/DDBJ databases">
        <authorList>
            <person name="Korhonen P.K.K."/>
            <person name="Guangxu M.G."/>
            <person name="Wang T.W."/>
            <person name="Stroehlein A.J.S."/>
            <person name="Young N.D."/>
            <person name="Ang C.-S.A."/>
            <person name="Fernando D.W.F."/>
            <person name="Lu H.L."/>
            <person name="Taylor S.T."/>
            <person name="Ehtesham M.E.M."/>
            <person name="Najaraj S.H.N."/>
            <person name="Harsha G.H.G."/>
            <person name="Madugundu A.M."/>
            <person name="Renuse S.R."/>
            <person name="Holt D.H."/>
            <person name="Pandey A.P."/>
            <person name="Papenfuss A.P."/>
            <person name="Gasser R.B.G."/>
            <person name="Fischer K.F."/>
        </authorList>
    </citation>
    <scope>NUCLEOTIDE SEQUENCE</scope>
    <source>
        <strain evidence="9">SSS_KF_BRIS2020</strain>
    </source>
</reference>
<protein>
    <submittedName>
        <fullName evidence="9">NUAK family SNF1-like kinase 1</fullName>
    </submittedName>
</protein>
<dbReference type="GO" id="GO:0050321">
    <property type="term" value="F:tau-protein kinase activity"/>
    <property type="evidence" value="ECO:0007669"/>
    <property type="project" value="TreeGrafter"/>
</dbReference>
<organism evidence="9">
    <name type="scientific">Sarcoptes scabiei</name>
    <name type="common">Itch mite</name>
    <name type="synonym">Acarus scabiei</name>
    <dbReference type="NCBI Taxonomy" id="52283"/>
    <lineage>
        <taxon>Eukaryota</taxon>
        <taxon>Metazoa</taxon>
        <taxon>Ecdysozoa</taxon>
        <taxon>Arthropoda</taxon>
        <taxon>Chelicerata</taxon>
        <taxon>Arachnida</taxon>
        <taxon>Acari</taxon>
        <taxon>Acariformes</taxon>
        <taxon>Sarcoptiformes</taxon>
        <taxon>Astigmata</taxon>
        <taxon>Psoroptidia</taxon>
        <taxon>Sarcoptoidea</taxon>
        <taxon>Sarcoptidae</taxon>
        <taxon>Sarcoptinae</taxon>
        <taxon>Sarcoptes</taxon>
    </lineage>
</organism>
<dbReference type="InterPro" id="IPR008271">
    <property type="entry name" value="Ser/Thr_kinase_AS"/>
</dbReference>
<dbReference type="GO" id="GO:0035556">
    <property type="term" value="P:intracellular signal transduction"/>
    <property type="evidence" value="ECO:0007669"/>
    <property type="project" value="TreeGrafter"/>
</dbReference>
<feature type="compositionally biased region" description="Low complexity" evidence="7">
    <location>
        <begin position="1227"/>
        <end position="1247"/>
    </location>
</feature>
<feature type="binding site" evidence="6">
    <location>
        <position position="78"/>
    </location>
    <ligand>
        <name>ATP</name>
        <dbReference type="ChEBI" id="CHEBI:30616"/>
    </ligand>
</feature>
<evidence type="ECO:0000313" key="10">
    <source>
        <dbReference type="EnsemblMetazoa" id="KAF7490165.1"/>
    </source>
</evidence>
<dbReference type="SUPFAM" id="SSF56112">
    <property type="entry name" value="Protein kinase-like (PK-like)"/>
    <property type="match status" value="1"/>
</dbReference>
<feature type="compositionally biased region" description="Polar residues" evidence="7">
    <location>
        <begin position="443"/>
        <end position="457"/>
    </location>
</feature>
<evidence type="ECO:0000256" key="4">
    <source>
        <dbReference type="ARBA" id="ARBA00022777"/>
    </source>
</evidence>
<feature type="region of interest" description="Disordered" evidence="7">
    <location>
        <begin position="596"/>
        <end position="649"/>
    </location>
</feature>
<dbReference type="PANTHER" id="PTHR24346:SF93">
    <property type="entry name" value="NUAK FAMILY SNF1-LIKE KINASE 1"/>
    <property type="match status" value="1"/>
</dbReference>
<dbReference type="FunFam" id="1.10.510.10:FF:000389">
    <property type="entry name" value="Uncharacterized protein, isoform E"/>
    <property type="match status" value="1"/>
</dbReference>
<feature type="compositionally biased region" description="Low complexity" evidence="7">
    <location>
        <begin position="602"/>
        <end position="627"/>
    </location>
</feature>
<dbReference type="SMART" id="SM00220">
    <property type="entry name" value="S_TKc"/>
    <property type="match status" value="1"/>
</dbReference>
<keyword evidence="1" id="KW-0723">Serine/threonine-protein kinase</keyword>
<dbReference type="PROSITE" id="PS50011">
    <property type="entry name" value="PROTEIN_KINASE_DOM"/>
    <property type="match status" value="1"/>
</dbReference>
<feature type="region of interest" description="Disordered" evidence="7">
    <location>
        <begin position="1107"/>
        <end position="1140"/>
    </location>
</feature>
<feature type="region of interest" description="Disordered" evidence="7">
    <location>
        <begin position="411"/>
        <end position="491"/>
    </location>
</feature>
<dbReference type="FunFam" id="3.30.200.20:FF:000315">
    <property type="entry name" value="Calcium-dependent protein kinase 3"/>
    <property type="match status" value="1"/>
</dbReference>
<proteinExistence type="predicted"/>
<feature type="compositionally biased region" description="Polar residues" evidence="7">
    <location>
        <begin position="466"/>
        <end position="480"/>
    </location>
</feature>
<gene>
    <name evidence="9" type="ORF">SSS_5717</name>
</gene>
<evidence type="ECO:0000256" key="2">
    <source>
        <dbReference type="ARBA" id="ARBA00022679"/>
    </source>
</evidence>
<keyword evidence="4 9" id="KW-0418">Kinase</keyword>
<dbReference type="OrthoDB" id="193931at2759"/>
<feature type="domain" description="Protein kinase" evidence="8">
    <location>
        <begin position="45"/>
        <end position="296"/>
    </location>
</feature>
<dbReference type="Proteomes" id="UP000070412">
    <property type="component" value="Unassembled WGS sequence"/>
</dbReference>
<dbReference type="PROSITE" id="PS00108">
    <property type="entry name" value="PROTEIN_KINASE_ST"/>
    <property type="match status" value="1"/>
</dbReference>
<evidence type="ECO:0000256" key="3">
    <source>
        <dbReference type="ARBA" id="ARBA00022741"/>
    </source>
</evidence>
<dbReference type="InterPro" id="IPR000719">
    <property type="entry name" value="Prot_kinase_dom"/>
</dbReference>
<evidence type="ECO:0000313" key="9">
    <source>
        <dbReference type="EMBL" id="KAF7490165.1"/>
    </source>
</evidence>
<feature type="region of interest" description="Disordered" evidence="7">
    <location>
        <begin position="1227"/>
        <end position="1256"/>
    </location>
</feature>
<evidence type="ECO:0000313" key="11">
    <source>
        <dbReference type="Proteomes" id="UP000070412"/>
    </source>
</evidence>
<keyword evidence="3 6" id="KW-0547">Nucleotide-binding</keyword>
<sequence>MAQCDISPNDLATAFTSSSIDGESCSSEATMDMKKRKTHRLKQRFQVVKKLGQGTYGKVQLAINNETGQEVAIKTIKKNKVSSQQDLVRIRREIQIMSSINHPNIIHIFEVFENKDKIVLVMQYASGGELYDYVSFHKALSDSEARRVFRQVATAIYYCHKNKICHRDLKLENILLDEKGNAKIADFGLSNVFDDKHFLQTFCGSPLYASPEIVRGLPYFGPEVDCWSLGVLLYTLVYGAMPFDGSNFKKLVKQISEASYYEPAEKSPASDLIHKLLAPDPKERASIIDICTDEWVNQDSEHMLLQVAEDLSNLTKHAVRLDMLLALAPGSPTDAPKQPIKDKETENENIANKRPNESSANASAADVSKNSKKKTKKEEPTAKAKKEKKSVMQEFQENIEKVNSKTDIESGKTSIIEEDDVMDQTTRIEKNELSEMETDDNKSQNNLKTIESTNFISNPEEKISTPIISNGLDSSQQPSKPSIDEKKKSSTIKPGLFSVSELKSELEKKAIKSTNQIKRRETLADASELKLDLAEKKKQYKNRTQSLNLAKIRSDFDSVDISKSDEKKVTEELNETKQQTEILSEIEMKKQIKEQNEEINQSKSIESIKETTTTTVEQRSSSTSSFVERTESLEEMGRTSKTSSTSSIKDDKSLAKQIIQKNIAKAKLMEKRQTSLKEKSGETTPLISIENSTISVTHTGSPAPTSGSNSNIFFKKTNLHEDREVMNVPVNAAPITRSYKKVMFTKDGAKITETGKFFTHEGEDGVTTTVEKTSRITHIIKGDNGESVNLERSDSQSSTGSLDIFDDIFDDHWTGDNLFSNVKSLFNDFFGRRNNEKLSLRSRAESLERTNYFPNESSDNIRASARKISSKENRGSNSVFGSQSSLFSTKSVFSNSSFSKNSAFSKDFDIDDLFSSARTKLDDRKKEKYSSALADDGSSFFSRSRIFEEESGTATDSARKRMEQWFSSEDEKDFDLVNTYGTIRPRTRQFTRTITNNDFKKDIIQNVQISNSSSSSFIKQKTSTIKSKNFVPRDSELQLNFTLDDSVGNGSFSINQFVIDEKRTSTTSSTANSSRTDLIDLKLEEPSSLLEQLRTLGYKNLVNRRLSDSSPVEEETVSESSSSVLINKSSSESTKLSEKDQSLRGDSKYFIGSTESSNIDNILGSRALRRKSLLFNDNEDGQSRIGARFVRTESVQERILRKSYYSRFNDPIILASCRDRRRSLSRLNDSFSSSSSSPSINNSLDRSNLGLGNGLP</sequence>
<dbReference type="PANTHER" id="PTHR24346">
    <property type="entry name" value="MAP/MICROTUBULE AFFINITY-REGULATING KINASE"/>
    <property type="match status" value="1"/>
</dbReference>
<dbReference type="EnsemblMetazoa" id="SSS_5717s_mrna">
    <property type="protein sequence ID" value="KAF7490165.1"/>
    <property type="gene ID" value="SSS_5717"/>
</dbReference>
<feature type="compositionally biased region" description="Low complexity" evidence="7">
    <location>
        <begin position="1118"/>
        <end position="1134"/>
    </location>
</feature>
<dbReference type="AlphaFoldDB" id="A0A834R4D4"/>
<dbReference type="PROSITE" id="PS00107">
    <property type="entry name" value="PROTEIN_KINASE_ATP"/>
    <property type="match status" value="1"/>
</dbReference>
<feature type="region of interest" description="Disordered" evidence="7">
    <location>
        <begin position="329"/>
        <end position="391"/>
    </location>
</feature>
<dbReference type="Pfam" id="PF00069">
    <property type="entry name" value="Pkinase"/>
    <property type="match status" value="1"/>
</dbReference>
<accession>A0A834R4D4</accession>
<keyword evidence="11" id="KW-1185">Reference proteome</keyword>
<dbReference type="InterPro" id="IPR017441">
    <property type="entry name" value="Protein_kinase_ATP_BS"/>
</dbReference>